<dbReference type="PANTHER" id="PTHR47611:SF3">
    <property type="entry name" value="HAT C-TERMINAL DIMERISATION DOMAIN-CONTAINING PROTEIN"/>
    <property type="match status" value="1"/>
</dbReference>
<dbReference type="OrthoDB" id="10064099at2759"/>
<dbReference type="PANTHER" id="PTHR47611">
    <property type="entry name" value="HAT DIMERISATION DOMAIN, C-TERMINAL"/>
    <property type="match status" value="1"/>
</dbReference>
<dbReference type="Pfam" id="PF05699">
    <property type="entry name" value="Dimer_Tnp_hAT"/>
    <property type="match status" value="1"/>
</dbReference>
<comment type="caution">
    <text evidence="2">The sequence shown here is derived from an EMBL/GenBank/DDBJ whole genome shotgun (WGS) entry which is preliminary data.</text>
</comment>
<organism evidence="2 3">
    <name type="scientific">Brachionus calyciflorus</name>
    <dbReference type="NCBI Taxonomy" id="104777"/>
    <lineage>
        <taxon>Eukaryota</taxon>
        <taxon>Metazoa</taxon>
        <taxon>Spiralia</taxon>
        <taxon>Gnathifera</taxon>
        <taxon>Rotifera</taxon>
        <taxon>Eurotatoria</taxon>
        <taxon>Monogononta</taxon>
        <taxon>Pseudotrocha</taxon>
        <taxon>Ploima</taxon>
        <taxon>Brachionidae</taxon>
        <taxon>Brachionus</taxon>
    </lineage>
</organism>
<dbReference type="InterPro" id="IPR008906">
    <property type="entry name" value="HATC_C_dom"/>
</dbReference>
<dbReference type="GO" id="GO:0046983">
    <property type="term" value="F:protein dimerization activity"/>
    <property type="evidence" value="ECO:0007669"/>
    <property type="project" value="InterPro"/>
</dbReference>
<sequence>MPENKDSDFILTLKKVLYHYIDFYTTKYNIFESEPLIVSTFLDRRTKNFGRFSEKLRKEYNKKAINFIKKLNLGLSQHLTNKINNKDEYDVNENSLEPKAKLQIFDTDKDYNSKTVKAKVAKLTGIDRELFCYNLESTLINDPIEFWKLNKKNFPLLFRIFKRLLCIPATSVPSEELFSKSGYTIWDRRCKIKPEKVNKMMVIYGNL</sequence>
<name>A0A814R9X7_9BILA</name>
<dbReference type="InterPro" id="IPR012337">
    <property type="entry name" value="RNaseH-like_sf"/>
</dbReference>
<proteinExistence type="predicted"/>
<dbReference type="Proteomes" id="UP000663879">
    <property type="component" value="Unassembled WGS sequence"/>
</dbReference>
<feature type="domain" description="HAT C-terminal dimerisation" evidence="1">
    <location>
        <begin position="142"/>
        <end position="207"/>
    </location>
</feature>
<dbReference type="SUPFAM" id="SSF53098">
    <property type="entry name" value="Ribonuclease H-like"/>
    <property type="match status" value="1"/>
</dbReference>
<dbReference type="EMBL" id="CAJNOC010009606">
    <property type="protein sequence ID" value="CAF1131043.1"/>
    <property type="molecule type" value="Genomic_DNA"/>
</dbReference>
<dbReference type="AlphaFoldDB" id="A0A814R9X7"/>
<accession>A0A814R9X7</accession>
<gene>
    <name evidence="2" type="ORF">OXX778_LOCUS22475</name>
</gene>
<protein>
    <recommendedName>
        <fullName evidence="1">HAT C-terminal dimerisation domain-containing protein</fullName>
    </recommendedName>
</protein>
<keyword evidence="3" id="KW-1185">Reference proteome</keyword>
<evidence type="ECO:0000259" key="1">
    <source>
        <dbReference type="Pfam" id="PF05699"/>
    </source>
</evidence>
<evidence type="ECO:0000313" key="2">
    <source>
        <dbReference type="EMBL" id="CAF1131043.1"/>
    </source>
</evidence>
<reference evidence="2" key="1">
    <citation type="submission" date="2021-02" db="EMBL/GenBank/DDBJ databases">
        <authorList>
            <person name="Nowell W R."/>
        </authorList>
    </citation>
    <scope>NUCLEOTIDE SEQUENCE</scope>
    <source>
        <strain evidence="2">Ploen Becks lab</strain>
    </source>
</reference>
<evidence type="ECO:0000313" key="3">
    <source>
        <dbReference type="Proteomes" id="UP000663879"/>
    </source>
</evidence>